<sequence>MTGSVKGYYRYTDIWFKWPEQKDVGPEAAEAIKAVLAHDALCSNENPLHIDGVDGAQLFIGTLKSGENRILFSSKQVEYIRYWVHAMRLTESLAPLPHSNCLLRDQDLRGVCPQVFKTGGDLKIASKQIGKNNKSIKKSNDPPLTFRRNTFERVRSLWQGKVGVWCAVDFEAWELDHRLITEFGWSLIRWEDGKEVQQEGHLIVKEHRLYTNSVYVRGNRDNYKHGVSEIVTKKDFKDRVQKLFHDLKSNDSVFLVFHDANEDIKYLRSSMVEVDLTGLSYTLPSGSSPQNDIFVVDTVDLFGGLQGEGNSSRGLEQVCNQLGLNPEFMHNAGNDAHYTLAACKEMANGDAVDLQRDKRWPGQTVPGTLRVDIDALDDEDAPESDDLEEIYQKALN</sequence>
<name>A0A8H5HW12_9AGAR</name>
<dbReference type="SUPFAM" id="SSF53098">
    <property type="entry name" value="Ribonuclease H-like"/>
    <property type="match status" value="1"/>
</dbReference>
<protein>
    <recommendedName>
        <fullName evidence="1">Gfd2/YDR514C-like C-terminal domain-containing protein</fullName>
    </recommendedName>
</protein>
<dbReference type="InterPro" id="IPR048519">
    <property type="entry name" value="Gfd2/YDR514C-like_C"/>
</dbReference>
<dbReference type="Gene3D" id="3.30.420.10">
    <property type="entry name" value="Ribonuclease H-like superfamily/Ribonuclease H"/>
    <property type="match status" value="1"/>
</dbReference>
<evidence type="ECO:0000259" key="1">
    <source>
        <dbReference type="Pfam" id="PF21762"/>
    </source>
</evidence>
<evidence type="ECO:0000313" key="3">
    <source>
        <dbReference type="Proteomes" id="UP000518752"/>
    </source>
</evidence>
<reference evidence="2 3" key="1">
    <citation type="journal article" date="2020" name="ISME J.">
        <title>Uncovering the hidden diversity of litter-decomposition mechanisms in mushroom-forming fungi.</title>
        <authorList>
            <person name="Floudas D."/>
            <person name="Bentzer J."/>
            <person name="Ahren D."/>
            <person name="Johansson T."/>
            <person name="Persson P."/>
            <person name="Tunlid A."/>
        </authorList>
    </citation>
    <scope>NUCLEOTIDE SEQUENCE [LARGE SCALE GENOMIC DNA]</scope>
    <source>
        <strain evidence="2 3">CBS 406.79</strain>
    </source>
</reference>
<dbReference type="InterPro" id="IPR040151">
    <property type="entry name" value="Gfd2/YDR514C-like"/>
</dbReference>
<dbReference type="AlphaFoldDB" id="A0A8H5HW12"/>
<dbReference type="EMBL" id="JAACJN010000014">
    <property type="protein sequence ID" value="KAF5390616.1"/>
    <property type="molecule type" value="Genomic_DNA"/>
</dbReference>
<proteinExistence type="predicted"/>
<feature type="domain" description="Gfd2/YDR514C-like C-terminal" evidence="1">
    <location>
        <begin position="164"/>
        <end position="346"/>
    </location>
</feature>
<keyword evidence="3" id="KW-1185">Reference proteome</keyword>
<dbReference type="Proteomes" id="UP000518752">
    <property type="component" value="Unassembled WGS sequence"/>
</dbReference>
<evidence type="ECO:0000313" key="2">
    <source>
        <dbReference type="EMBL" id="KAF5390616.1"/>
    </source>
</evidence>
<comment type="caution">
    <text evidence="2">The sequence shown here is derived from an EMBL/GenBank/DDBJ whole genome shotgun (WGS) entry which is preliminary data.</text>
</comment>
<organism evidence="2 3">
    <name type="scientific">Collybiopsis confluens</name>
    <dbReference type="NCBI Taxonomy" id="2823264"/>
    <lineage>
        <taxon>Eukaryota</taxon>
        <taxon>Fungi</taxon>
        <taxon>Dikarya</taxon>
        <taxon>Basidiomycota</taxon>
        <taxon>Agaricomycotina</taxon>
        <taxon>Agaricomycetes</taxon>
        <taxon>Agaricomycetidae</taxon>
        <taxon>Agaricales</taxon>
        <taxon>Marasmiineae</taxon>
        <taxon>Omphalotaceae</taxon>
        <taxon>Collybiopsis</taxon>
    </lineage>
</organism>
<accession>A0A8H5HW12</accession>
<dbReference type="Pfam" id="PF21762">
    <property type="entry name" value="DEDDh_C"/>
    <property type="match status" value="1"/>
</dbReference>
<dbReference type="PANTHER" id="PTHR28083:SF1">
    <property type="entry name" value="GOOD FOR FULL DBP5 ACTIVITY PROTEIN 2"/>
    <property type="match status" value="1"/>
</dbReference>
<dbReference type="InterPro" id="IPR012337">
    <property type="entry name" value="RNaseH-like_sf"/>
</dbReference>
<dbReference type="GO" id="GO:0003676">
    <property type="term" value="F:nucleic acid binding"/>
    <property type="evidence" value="ECO:0007669"/>
    <property type="project" value="InterPro"/>
</dbReference>
<dbReference type="OrthoDB" id="5953249at2759"/>
<dbReference type="InterPro" id="IPR036397">
    <property type="entry name" value="RNaseH_sf"/>
</dbReference>
<dbReference type="GO" id="GO:0005634">
    <property type="term" value="C:nucleus"/>
    <property type="evidence" value="ECO:0007669"/>
    <property type="project" value="TreeGrafter"/>
</dbReference>
<dbReference type="PANTHER" id="PTHR28083">
    <property type="entry name" value="GOOD FOR FULL DBP5 ACTIVITY PROTEIN 2"/>
    <property type="match status" value="1"/>
</dbReference>
<gene>
    <name evidence="2" type="ORF">D9757_002705</name>
</gene>